<dbReference type="STRING" id="1133849.O3I_005640"/>
<evidence type="ECO:0000256" key="1">
    <source>
        <dbReference type="PIRSR" id="PIRSR607822-1"/>
    </source>
</evidence>
<organism evidence="2 3">
    <name type="scientific">Nocardia brasiliensis (strain ATCC 700358 / HUJEG-1)</name>
    <dbReference type="NCBI Taxonomy" id="1133849"/>
    <lineage>
        <taxon>Bacteria</taxon>
        <taxon>Bacillati</taxon>
        <taxon>Actinomycetota</taxon>
        <taxon>Actinomycetes</taxon>
        <taxon>Mycobacteriales</taxon>
        <taxon>Nocardiaceae</taxon>
        <taxon>Nocardia</taxon>
    </lineage>
</organism>
<gene>
    <name evidence="2" type="ORF">O3I_005640</name>
</gene>
<dbReference type="Proteomes" id="UP000006304">
    <property type="component" value="Chromosome"/>
</dbReference>
<proteinExistence type="predicted"/>
<dbReference type="InterPro" id="IPR033889">
    <property type="entry name" value="LanC"/>
</dbReference>
<protein>
    <submittedName>
        <fullName evidence="2">Lanthionine synthetase C-like protein</fullName>
    </submittedName>
</protein>
<evidence type="ECO:0000313" key="2">
    <source>
        <dbReference type="EMBL" id="AFT99090.1"/>
    </source>
</evidence>
<dbReference type="GO" id="GO:0046872">
    <property type="term" value="F:metal ion binding"/>
    <property type="evidence" value="ECO:0007669"/>
    <property type="project" value="UniProtKB-KW"/>
</dbReference>
<name>K0ETV0_NOCB7</name>
<dbReference type="PRINTS" id="PR01955">
    <property type="entry name" value="LANCFRANKIA"/>
</dbReference>
<dbReference type="Gene3D" id="1.50.10.20">
    <property type="match status" value="1"/>
</dbReference>
<dbReference type="Pfam" id="PF05147">
    <property type="entry name" value="LANC_like"/>
    <property type="match status" value="1"/>
</dbReference>
<feature type="binding site" evidence="1">
    <location>
        <position position="355"/>
    </location>
    <ligand>
        <name>Zn(2+)</name>
        <dbReference type="ChEBI" id="CHEBI:29105"/>
    </ligand>
</feature>
<reference evidence="2" key="1">
    <citation type="journal article" date="2012" name="J. Bacteriol.">
        <title>Complete genome sequence of Nocardia brasiliensis HUJEG-1.</title>
        <authorList>
            <person name="Vera-Cabrera L."/>
            <person name="Ortiz-Lopez R."/>
            <person name="Elizondo-Gonzalez R."/>
            <person name="Perez-Maya A.A."/>
            <person name="Ocampo-Candiani J."/>
        </authorList>
    </citation>
    <scope>NUCLEOTIDE SEQUENCE [LARGE SCALE GENOMIC DNA]</scope>
    <source>
        <strain evidence="2">HUJEG-1</strain>
    </source>
</reference>
<sequence>MSTALPQQVSPAERAAELVTLVAERLADPAAVATIADRPDNHDPIYGSVMWGPMTLSTGLPGTAMFYAELARRTPSWSSTTHDHVRAAGETMSSQPSRGLYAGPAALLAAAQTCEGHYPGLRRKLAAWLADDQLTRLRRLRAQPGPGISWECYDIVNGLSGTARILLDSLDDPVENGAEVRRALYDTLQYLVQISEPITVDGHVVPGWWVPAARQAVEQDRLDYPRGDFNLGLAHGIPGPVSVLSTALRRGHEVPGQRAALKRMVQWLIRWLRTDDQGSYWPCRIPFDDEIATTATEDLFTRTAWCYGAPGVAAAVHHAGQTLDIPEWRTHAVQALHDALARDESRWTLAGPTICHGYAGLLQVVHRIGTAEQDDVLLAAKHRLAATILDMADPAAPFVFRQPMRYPRSAPGPSEFKLLDIAGLLEGAAGVACALLSVLPDSSAETARHPWDRVLALS</sequence>
<dbReference type="RefSeq" id="WP_014981946.1">
    <property type="nucleotide sequence ID" value="NC_018681.1"/>
</dbReference>
<feature type="binding site" evidence="1">
    <location>
        <position position="306"/>
    </location>
    <ligand>
        <name>Zn(2+)</name>
        <dbReference type="ChEBI" id="CHEBI:29105"/>
    </ligand>
</feature>
<dbReference type="CDD" id="cd04793">
    <property type="entry name" value="LanC"/>
    <property type="match status" value="1"/>
</dbReference>
<keyword evidence="1" id="KW-0479">Metal-binding</keyword>
<dbReference type="GO" id="GO:0031179">
    <property type="term" value="P:peptide modification"/>
    <property type="evidence" value="ECO:0007669"/>
    <property type="project" value="InterPro"/>
</dbReference>
<dbReference type="AlphaFoldDB" id="K0ETV0"/>
<dbReference type="SUPFAM" id="SSF158745">
    <property type="entry name" value="LanC-like"/>
    <property type="match status" value="1"/>
</dbReference>
<dbReference type="SMART" id="SM01260">
    <property type="entry name" value="LANC_like"/>
    <property type="match status" value="1"/>
</dbReference>
<evidence type="ECO:0000313" key="3">
    <source>
        <dbReference type="Proteomes" id="UP000006304"/>
    </source>
</evidence>
<dbReference type="PRINTS" id="PR01950">
    <property type="entry name" value="LANCSUPER"/>
</dbReference>
<dbReference type="KEGG" id="nbr:O3I_005640"/>
<dbReference type="InterPro" id="IPR007822">
    <property type="entry name" value="LANC-like"/>
</dbReference>
<dbReference type="HOGENOM" id="CLU_049438_0_1_11"/>
<dbReference type="EMBL" id="CP003876">
    <property type="protein sequence ID" value="AFT99090.1"/>
    <property type="molecule type" value="Genomic_DNA"/>
</dbReference>
<accession>K0ETV0</accession>
<keyword evidence="1" id="KW-0862">Zinc</keyword>
<feature type="binding site" evidence="1">
    <location>
        <position position="356"/>
    </location>
    <ligand>
        <name>Zn(2+)</name>
        <dbReference type="ChEBI" id="CHEBI:29105"/>
    </ligand>
</feature>
<keyword evidence="3" id="KW-1185">Reference proteome</keyword>
<dbReference type="eggNOG" id="COG4403">
    <property type="taxonomic scope" value="Bacteria"/>
</dbReference>